<dbReference type="EMBL" id="SCWE01000004">
    <property type="protein sequence ID" value="TDM01321.1"/>
    <property type="molecule type" value="Genomic_DNA"/>
</dbReference>
<proteinExistence type="predicted"/>
<dbReference type="RefSeq" id="WP_133430423.1">
    <property type="nucleotide sequence ID" value="NZ_BMCC01000004.1"/>
</dbReference>
<dbReference type="OrthoDB" id="2418306at2"/>
<organism evidence="1 2">
    <name type="scientific">Macrococcus hajekii</name>
    <dbReference type="NCBI Taxonomy" id="198482"/>
    <lineage>
        <taxon>Bacteria</taxon>
        <taxon>Bacillati</taxon>
        <taxon>Bacillota</taxon>
        <taxon>Bacilli</taxon>
        <taxon>Bacillales</taxon>
        <taxon>Staphylococcaceae</taxon>
        <taxon>Macrococcus</taxon>
    </lineage>
</organism>
<evidence type="ECO:0000313" key="2">
    <source>
        <dbReference type="Proteomes" id="UP000295328"/>
    </source>
</evidence>
<accession>A0A4R6BIK5</accession>
<keyword evidence="2" id="KW-1185">Reference proteome</keyword>
<evidence type="ECO:0000313" key="1">
    <source>
        <dbReference type="EMBL" id="TDM01321.1"/>
    </source>
</evidence>
<comment type="caution">
    <text evidence="1">The sequence shown here is derived from an EMBL/GenBank/DDBJ whole genome shotgun (WGS) entry which is preliminary data.</text>
</comment>
<dbReference type="InterPro" id="IPR036388">
    <property type="entry name" value="WH-like_DNA-bd_sf"/>
</dbReference>
<protein>
    <submittedName>
        <fullName evidence="1">Uncharacterized protein</fullName>
    </submittedName>
</protein>
<dbReference type="AlphaFoldDB" id="A0A4R6BIK5"/>
<sequence>MNQKTVEVVLSTIDNDNSSAIRELDLQRDEVGDALSYIKQNKLAEDVLLRKSEDKYTMMDVSGAYLTPKGKEKLSSNE</sequence>
<dbReference type="Proteomes" id="UP000295328">
    <property type="component" value="Unassembled WGS sequence"/>
</dbReference>
<name>A0A4R6BIK5_9STAP</name>
<dbReference type="Gene3D" id="1.10.10.10">
    <property type="entry name" value="Winged helix-like DNA-binding domain superfamily/Winged helix DNA-binding domain"/>
    <property type="match status" value="1"/>
</dbReference>
<gene>
    <name evidence="1" type="ORF">ERX37_09405</name>
</gene>
<reference evidence="1 2" key="1">
    <citation type="submission" date="2019-01" db="EMBL/GenBank/DDBJ databases">
        <title>Draft genome sequences of the type strains of six Macrococcus species.</title>
        <authorList>
            <person name="Mazhar S."/>
            <person name="Altermann E."/>
            <person name="Hill C."/>
            <person name="Mcauliffe O."/>
        </authorList>
    </citation>
    <scope>NUCLEOTIDE SEQUENCE [LARGE SCALE GENOMIC DNA]</scope>
    <source>
        <strain evidence="1 2">CCM4809</strain>
    </source>
</reference>